<feature type="domain" description="DUF7041" evidence="1">
    <location>
        <begin position="19"/>
        <end position="97"/>
    </location>
</feature>
<sequence length="275" mass="30629">MADPIQPTEAALRMELPTYNMNAQTWFIQLDAIFQARHVTSQQSKFAFVVEKLPAEMAAEVADVLINLPPEKPYEVLRQAILQRTGCSEERKIKDLLTNVTLGNSKPSQLLRRMITLLGNNTISETVLKQMWLEKLQPDIVQILAVLTEVDVHKLASIADKIVDTRPIRQISSVAPSDDPTPDVNQQLHVLTAELKSYHYASTVFKVFLDEVAVIQLTDTIPVGGDQRREKLVTIREAIAGTMKCLVPAQGNVSHHVLIKTRETPNLAANKGVGR</sequence>
<protein>
    <recommendedName>
        <fullName evidence="1">DUF7041 domain-containing protein</fullName>
    </recommendedName>
</protein>
<evidence type="ECO:0000313" key="3">
    <source>
        <dbReference type="Proteomes" id="UP000597762"/>
    </source>
</evidence>
<name>A0A812D8D1_ACAPH</name>
<proteinExistence type="predicted"/>
<accession>A0A812D8D1</accession>
<dbReference type="Pfam" id="PF23055">
    <property type="entry name" value="DUF7041"/>
    <property type="match status" value="1"/>
</dbReference>
<gene>
    <name evidence="2" type="ORF">SPHA_47073</name>
</gene>
<dbReference type="AlphaFoldDB" id="A0A812D8D1"/>
<dbReference type="PANTHER" id="PTHR33327">
    <property type="entry name" value="ENDONUCLEASE"/>
    <property type="match status" value="1"/>
</dbReference>
<dbReference type="PANTHER" id="PTHR33327:SF3">
    <property type="entry name" value="RNA-DIRECTED DNA POLYMERASE"/>
    <property type="match status" value="1"/>
</dbReference>
<dbReference type="Proteomes" id="UP000597762">
    <property type="component" value="Unassembled WGS sequence"/>
</dbReference>
<keyword evidence="3" id="KW-1185">Reference proteome</keyword>
<dbReference type="EMBL" id="CAHIKZ030002531">
    <property type="protein sequence ID" value="CAE1288369.1"/>
    <property type="molecule type" value="Genomic_DNA"/>
</dbReference>
<dbReference type="OrthoDB" id="10257314at2759"/>
<organism evidence="2 3">
    <name type="scientific">Acanthosepion pharaonis</name>
    <name type="common">Pharaoh cuttlefish</name>
    <name type="synonym">Sepia pharaonis</name>
    <dbReference type="NCBI Taxonomy" id="158019"/>
    <lineage>
        <taxon>Eukaryota</taxon>
        <taxon>Metazoa</taxon>
        <taxon>Spiralia</taxon>
        <taxon>Lophotrochozoa</taxon>
        <taxon>Mollusca</taxon>
        <taxon>Cephalopoda</taxon>
        <taxon>Coleoidea</taxon>
        <taxon>Decapodiformes</taxon>
        <taxon>Sepiida</taxon>
        <taxon>Sepiina</taxon>
        <taxon>Sepiidae</taxon>
        <taxon>Acanthosepion</taxon>
    </lineage>
</organism>
<dbReference type="InterPro" id="IPR055469">
    <property type="entry name" value="DUF7041"/>
</dbReference>
<comment type="caution">
    <text evidence="2">The sequence shown here is derived from an EMBL/GenBank/DDBJ whole genome shotgun (WGS) entry which is preliminary data.</text>
</comment>
<reference evidence="2" key="1">
    <citation type="submission" date="2021-01" db="EMBL/GenBank/DDBJ databases">
        <authorList>
            <person name="Li R."/>
            <person name="Bekaert M."/>
        </authorList>
    </citation>
    <scope>NUCLEOTIDE SEQUENCE</scope>
    <source>
        <strain evidence="2">Farmed</strain>
    </source>
</reference>
<evidence type="ECO:0000259" key="1">
    <source>
        <dbReference type="Pfam" id="PF23055"/>
    </source>
</evidence>
<evidence type="ECO:0000313" key="2">
    <source>
        <dbReference type="EMBL" id="CAE1288369.1"/>
    </source>
</evidence>